<dbReference type="InterPro" id="IPR023796">
    <property type="entry name" value="Serpin_dom"/>
</dbReference>
<dbReference type="PANTHER" id="PTHR11461:SF211">
    <property type="entry name" value="GH10112P-RELATED"/>
    <property type="match status" value="1"/>
</dbReference>
<keyword evidence="5" id="KW-1185">Reference proteome</keyword>
<dbReference type="InterPro" id="IPR042185">
    <property type="entry name" value="Serpin_sf_2"/>
</dbReference>
<organism evidence="4 5">
    <name type="scientific">Ambrosia artemisiifolia</name>
    <name type="common">Common ragweed</name>
    <dbReference type="NCBI Taxonomy" id="4212"/>
    <lineage>
        <taxon>Eukaryota</taxon>
        <taxon>Viridiplantae</taxon>
        <taxon>Streptophyta</taxon>
        <taxon>Embryophyta</taxon>
        <taxon>Tracheophyta</taxon>
        <taxon>Spermatophyta</taxon>
        <taxon>Magnoliopsida</taxon>
        <taxon>eudicotyledons</taxon>
        <taxon>Gunneridae</taxon>
        <taxon>Pentapetalae</taxon>
        <taxon>asterids</taxon>
        <taxon>campanulids</taxon>
        <taxon>Asterales</taxon>
        <taxon>Asteraceae</taxon>
        <taxon>Asteroideae</taxon>
        <taxon>Heliantheae alliance</taxon>
        <taxon>Heliantheae</taxon>
        <taxon>Ambrosia</taxon>
    </lineage>
</organism>
<dbReference type="GO" id="GO:0004867">
    <property type="term" value="F:serine-type endopeptidase inhibitor activity"/>
    <property type="evidence" value="ECO:0007669"/>
    <property type="project" value="InterPro"/>
</dbReference>
<reference evidence="4" key="1">
    <citation type="submission" date="2022-06" db="EMBL/GenBank/DDBJ databases">
        <title>Uncovering the hologenomic basis of an extraordinary plant invasion.</title>
        <authorList>
            <person name="Bieker V.C."/>
            <person name="Martin M.D."/>
            <person name="Gilbert T."/>
            <person name="Hodgins K."/>
            <person name="Battlay P."/>
            <person name="Petersen B."/>
            <person name="Wilson J."/>
        </authorList>
    </citation>
    <scope>NUCLEOTIDE SEQUENCE</scope>
    <source>
        <strain evidence="4">AA19_3_7</strain>
        <tissue evidence="4">Leaf</tissue>
    </source>
</reference>
<dbReference type="Gene3D" id="3.30.497.10">
    <property type="entry name" value="Antithrombin, subunit I, domain 2"/>
    <property type="match status" value="1"/>
</dbReference>
<sequence>NQTHVSTILATHLLSNNHDSNVVFSPLSIQTLLSLLATGCKGETLDQLLAFLKADTANDLTSLYSHLVSLILADGSPVGGPKLSFANAVWVHETFSLKDSFQQVVDTVYKAACKQVDFHKAEKVASEVNLWADKQTNGLIKYIISPEEIEKGITLILANAIYFKGTWTRKFNVSWTKERDFHLLNGCKVKVPFMTSSVNQFVHKYSDFKVLGLPYSRGQDNRRFTMYFYLSDAKDGLPSLIKKVGSTPDFFERHIPQTKKKVGEFFIPKFRIEFGTRIAFGPSFTEVIDSQSPVGIGLYVPKIHQKSIVEVNEEGTEAVAVTGFGMMYGCGAPVTDWVDIVADHPFLFVIREDVSGVVLFMG</sequence>
<dbReference type="GO" id="GO:0005615">
    <property type="term" value="C:extracellular space"/>
    <property type="evidence" value="ECO:0007669"/>
    <property type="project" value="InterPro"/>
</dbReference>
<dbReference type="InterPro" id="IPR036186">
    <property type="entry name" value="Serpin_sf"/>
</dbReference>
<dbReference type="Gene3D" id="2.30.39.10">
    <property type="entry name" value="Alpha-1-antitrypsin, domain 1"/>
    <property type="match status" value="1"/>
</dbReference>
<gene>
    <name evidence="4" type="ORF">M8C21_015486</name>
</gene>
<dbReference type="InterPro" id="IPR042178">
    <property type="entry name" value="Serpin_sf_1"/>
</dbReference>
<feature type="non-terminal residue" evidence="4">
    <location>
        <position position="362"/>
    </location>
</feature>
<dbReference type="Proteomes" id="UP001206925">
    <property type="component" value="Unassembled WGS sequence"/>
</dbReference>
<feature type="domain" description="Serpin" evidence="3">
    <location>
        <begin position="7"/>
        <end position="362"/>
    </location>
</feature>
<proteinExistence type="inferred from homology"/>
<evidence type="ECO:0000313" key="5">
    <source>
        <dbReference type="Proteomes" id="UP001206925"/>
    </source>
</evidence>
<dbReference type="PROSITE" id="PS00284">
    <property type="entry name" value="SERPIN"/>
    <property type="match status" value="1"/>
</dbReference>
<dbReference type="PANTHER" id="PTHR11461">
    <property type="entry name" value="SERINE PROTEASE INHIBITOR, SERPIN"/>
    <property type="match status" value="1"/>
</dbReference>
<comment type="similarity">
    <text evidence="1 2">Belongs to the serpin family.</text>
</comment>
<comment type="caution">
    <text evidence="4">The sequence shown here is derived from an EMBL/GenBank/DDBJ whole genome shotgun (WGS) entry which is preliminary data.</text>
</comment>
<dbReference type="EMBL" id="JAMZMK010011285">
    <property type="protein sequence ID" value="KAI7727944.1"/>
    <property type="molecule type" value="Genomic_DNA"/>
</dbReference>
<name>A0AAD5G3Y5_AMBAR</name>
<dbReference type="CDD" id="cd02043">
    <property type="entry name" value="serpinP_plants"/>
    <property type="match status" value="1"/>
</dbReference>
<feature type="non-terminal residue" evidence="4">
    <location>
        <position position="1"/>
    </location>
</feature>
<dbReference type="SUPFAM" id="SSF56574">
    <property type="entry name" value="Serpins"/>
    <property type="match status" value="1"/>
</dbReference>
<protein>
    <recommendedName>
        <fullName evidence="3">Serpin domain-containing protein</fullName>
    </recommendedName>
</protein>
<dbReference type="Pfam" id="PF00079">
    <property type="entry name" value="Serpin"/>
    <property type="match status" value="1"/>
</dbReference>
<evidence type="ECO:0000313" key="4">
    <source>
        <dbReference type="EMBL" id="KAI7727944.1"/>
    </source>
</evidence>
<dbReference type="InterPro" id="IPR023795">
    <property type="entry name" value="Serpin_CS"/>
</dbReference>
<evidence type="ECO:0000259" key="3">
    <source>
        <dbReference type="SMART" id="SM00093"/>
    </source>
</evidence>
<dbReference type="SMART" id="SM00093">
    <property type="entry name" value="SERPIN"/>
    <property type="match status" value="1"/>
</dbReference>
<evidence type="ECO:0000256" key="2">
    <source>
        <dbReference type="RuleBase" id="RU000411"/>
    </source>
</evidence>
<evidence type="ECO:0000256" key="1">
    <source>
        <dbReference type="ARBA" id="ARBA00009500"/>
    </source>
</evidence>
<dbReference type="InterPro" id="IPR000215">
    <property type="entry name" value="Serpin_fam"/>
</dbReference>
<dbReference type="AlphaFoldDB" id="A0AAD5G3Y5"/>
<accession>A0AAD5G3Y5</accession>